<gene>
    <name evidence="2" type="ORF">HanXRQr2_Chr10g0446781</name>
</gene>
<keyword evidence="3" id="KW-1185">Reference proteome</keyword>
<protein>
    <submittedName>
        <fullName evidence="2">Uncharacterized protein</fullName>
    </submittedName>
</protein>
<dbReference type="EMBL" id="MNCJ02000325">
    <property type="protein sequence ID" value="KAF5786905.1"/>
    <property type="molecule type" value="Genomic_DNA"/>
</dbReference>
<evidence type="ECO:0000313" key="3">
    <source>
        <dbReference type="Proteomes" id="UP000215914"/>
    </source>
</evidence>
<proteinExistence type="predicted"/>
<name>A0A9K3N4W3_HELAN</name>
<sequence>MNDPSACREILRGVGTPFETAHARGISRQNLQSQLACMLVGGSIVANAIMEDYTTLARREEETIWLRAQEEAMMKTTQAAEAANAALVKEKTAAEAAVKEAETRSVTALKEAEAHAAKELVDANADRTKLNKVVEELQEARDGLATSLVKVTDDHAWMRQHGIRHIVEAILNAPENATAVTDMNECARQAGFKAAYEKCLNDVNPFFSSKFTNERSGFHGVDTEAAYDVAVDAYNNLSIPTLDRIDRCLEAEDYVDRLHMLFNPTKEGKGTSGSNVE</sequence>
<comment type="caution">
    <text evidence="2">The sequence shown here is derived from an EMBL/GenBank/DDBJ whole genome shotgun (WGS) entry which is preliminary data.</text>
</comment>
<dbReference type="AlphaFoldDB" id="A0A9K3N4W3"/>
<dbReference type="Gramene" id="mRNA:HanXRQr2_Chr10g0446781">
    <property type="protein sequence ID" value="mRNA:HanXRQr2_Chr10g0446781"/>
    <property type="gene ID" value="HanXRQr2_Chr10g0446781"/>
</dbReference>
<organism evidence="2 3">
    <name type="scientific">Helianthus annuus</name>
    <name type="common">Common sunflower</name>
    <dbReference type="NCBI Taxonomy" id="4232"/>
    <lineage>
        <taxon>Eukaryota</taxon>
        <taxon>Viridiplantae</taxon>
        <taxon>Streptophyta</taxon>
        <taxon>Embryophyta</taxon>
        <taxon>Tracheophyta</taxon>
        <taxon>Spermatophyta</taxon>
        <taxon>Magnoliopsida</taxon>
        <taxon>eudicotyledons</taxon>
        <taxon>Gunneridae</taxon>
        <taxon>Pentapetalae</taxon>
        <taxon>asterids</taxon>
        <taxon>campanulids</taxon>
        <taxon>Asterales</taxon>
        <taxon>Asteraceae</taxon>
        <taxon>Asteroideae</taxon>
        <taxon>Heliantheae alliance</taxon>
        <taxon>Heliantheae</taxon>
        <taxon>Helianthus</taxon>
    </lineage>
</organism>
<keyword evidence="1" id="KW-0175">Coiled coil</keyword>
<feature type="coiled-coil region" evidence="1">
    <location>
        <begin position="84"/>
        <end position="140"/>
    </location>
</feature>
<reference evidence="2" key="1">
    <citation type="journal article" date="2017" name="Nature">
        <title>The sunflower genome provides insights into oil metabolism, flowering and Asterid evolution.</title>
        <authorList>
            <person name="Badouin H."/>
            <person name="Gouzy J."/>
            <person name="Grassa C.J."/>
            <person name="Murat F."/>
            <person name="Staton S.E."/>
            <person name="Cottret L."/>
            <person name="Lelandais-Briere C."/>
            <person name="Owens G.L."/>
            <person name="Carrere S."/>
            <person name="Mayjonade B."/>
            <person name="Legrand L."/>
            <person name="Gill N."/>
            <person name="Kane N.C."/>
            <person name="Bowers J.E."/>
            <person name="Hubner S."/>
            <person name="Bellec A."/>
            <person name="Berard A."/>
            <person name="Berges H."/>
            <person name="Blanchet N."/>
            <person name="Boniface M.C."/>
            <person name="Brunel D."/>
            <person name="Catrice O."/>
            <person name="Chaidir N."/>
            <person name="Claudel C."/>
            <person name="Donnadieu C."/>
            <person name="Faraut T."/>
            <person name="Fievet G."/>
            <person name="Helmstetter N."/>
            <person name="King M."/>
            <person name="Knapp S.J."/>
            <person name="Lai Z."/>
            <person name="Le Paslier M.C."/>
            <person name="Lippi Y."/>
            <person name="Lorenzon L."/>
            <person name="Mandel J.R."/>
            <person name="Marage G."/>
            <person name="Marchand G."/>
            <person name="Marquand E."/>
            <person name="Bret-Mestries E."/>
            <person name="Morien E."/>
            <person name="Nambeesan S."/>
            <person name="Nguyen T."/>
            <person name="Pegot-Espagnet P."/>
            <person name="Pouilly N."/>
            <person name="Raftis F."/>
            <person name="Sallet E."/>
            <person name="Schiex T."/>
            <person name="Thomas J."/>
            <person name="Vandecasteele C."/>
            <person name="Vares D."/>
            <person name="Vear F."/>
            <person name="Vautrin S."/>
            <person name="Crespi M."/>
            <person name="Mangin B."/>
            <person name="Burke J.M."/>
            <person name="Salse J."/>
            <person name="Munos S."/>
            <person name="Vincourt P."/>
            <person name="Rieseberg L.H."/>
            <person name="Langlade N.B."/>
        </authorList>
    </citation>
    <scope>NUCLEOTIDE SEQUENCE</scope>
    <source>
        <tissue evidence="2">Leaves</tissue>
    </source>
</reference>
<accession>A0A9K3N4W3</accession>
<dbReference type="Proteomes" id="UP000215914">
    <property type="component" value="Unassembled WGS sequence"/>
</dbReference>
<reference evidence="2" key="2">
    <citation type="submission" date="2020-06" db="EMBL/GenBank/DDBJ databases">
        <title>Helianthus annuus Genome sequencing and assembly Release 2.</title>
        <authorList>
            <person name="Gouzy J."/>
            <person name="Langlade N."/>
            <person name="Munos S."/>
        </authorList>
    </citation>
    <scope>NUCLEOTIDE SEQUENCE</scope>
    <source>
        <tissue evidence="2">Leaves</tissue>
    </source>
</reference>
<evidence type="ECO:0000256" key="1">
    <source>
        <dbReference type="SAM" id="Coils"/>
    </source>
</evidence>
<evidence type="ECO:0000313" key="2">
    <source>
        <dbReference type="EMBL" id="KAF5786905.1"/>
    </source>
</evidence>